<sequence>MLKKLAVIAGGAISKFFTKLFCFLIRAYQICISPLLGKNCRFTPTCSAYALEAIKKYGPGKGLLLSIKRVLKCNPFHEGGYDPVP</sequence>
<reference evidence="3" key="1">
    <citation type="submission" date="2016-10" db="EMBL/GenBank/DDBJ databases">
        <authorList>
            <person name="Varghese N."/>
            <person name="Submissions S."/>
        </authorList>
    </citation>
    <scope>NUCLEOTIDE SEQUENCE [LARGE SCALE GENOMIC DNA]</scope>
    <source>
        <strain evidence="3">XBD1002</strain>
    </source>
</reference>
<comment type="subcellular location">
    <subcellularLocation>
        <location evidence="1">Cell membrane</location>
        <topology evidence="1">Peripheral membrane protein</topology>
        <orientation evidence="1">Cytoplasmic side</orientation>
    </subcellularLocation>
</comment>
<keyword evidence="1" id="KW-1003">Cell membrane</keyword>
<comment type="function">
    <text evidence="1">Could be involved in insertion of integral membrane proteins into the membrane.</text>
</comment>
<dbReference type="HAMAP" id="MF_00386">
    <property type="entry name" value="UPF0161_YidD"/>
    <property type="match status" value="1"/>
</dbReference>
<dbReference type="NCBIfam" id="TIGR00278">
    <property type="entry name" value="membrane protein insertion efficiency factor YidD"/>
    <property type="match status" value="1"/>
</dbReference>
<dbReference type="Proteomes" id="UP000182737">
    <property type="component" value="Unassembled WGS sequence"/>
</dbReference>
<gene>
    <name evidence="2" type="ORF">SAMN04487775_101172</name>
</gene>
<dbReference type="GO" id="GO:0005886">
    <property type="term" value="C:plasma membrane"/>
    <property type="evidence" value="ECO:0007669"/>
    <property type="project" value="UniProtKB-SubCell"/>
</dbReference>
<accession>A0A1I3HYL8</accession>
<dbReference type="PANTHER" id="PTHR33383">
    <property type="entry name" value="MEMBRANE PROTEIN INSERTION EFFICIENCY FACTOR-RELATED"/>
    <property type="match status" value="1"/>
</dbReference>
<dbReference type="EMBL" id="FORI01000001">
    <property type="protein sequence ID" value="SFI40703.1"/>
    <property type="molecule type" value="Genomic_DNA"/>
</dbReference>
<name>A0A1I3HYL8_9SPIR</name>
<dbReference type="Pfam" id="PF01809">
    <property type="entry name" value="YidD"/>
    <property type="match status" value="1"/>
</dbReference>
<dbReference type="AlphaFoldDB" id="A0A1I3HYL8"/>
<evidence type="ECO:0000256" key="1">
    <source>
        <dbReference type="HAMAP-Rule" id="MF_00386"/>
    </source>
</evidence>
<evidence type="ECO:0000313" key="3">
    <source>
        <dbReference type="Proteomes" id="UP000182737"/>
    </source>
</evidence>
<keyword evidence="1" id="KW-0472">Membrane</keyword>
<keyword evidence="3" id="KW-1185">Reference proteome</keyword>
<dbReference type="InterPro" id="IPR002696">
    <property type="entry name" value="Membr_insert_effic_factor_YidD"/>
</dbReference>
<evidence type="ECO:0000313" key="2">
    <source>
        <dbReference type="EMBL" id="SFI40703.1"/>
    </source>
</evidence>
<comment type="similarity">
    <text evidence="1">Belongs to the UPF0161 family.</text>
</comment>
<proteinExistence type="inferred from homology"/>
<dbReference type="RefSeq" id="WP_083425615.1">
    <property type="nucleotide sequence ID" value="NZ_FORI01000001.1"/>
</dbReference>
<protein>
    <recommendedName>
        <fullName evidence="1">Putative membrane protein insertion efficiency factor</fullName>
    </recommendedName>
</protein>
<dbReference type="OrthoDB" id="9801753at2"/>
<dbReference type="PANTHER" id="PTHR33383:SF1">
    <property type="entry name" value="MEMBRANE PROTEIN INSERTION EFFICIENCY FACTOR-RELATED"/>
    <property type="match status" value="1"/>
</dbReference>
<organism evidence="2 3">
    <name type="scientific">Treponema bryantii</name>
    <dbReference type="NCBI Taxonomy" id="163"/>
    <lineage>
        <taxon>Bacteria</taxon>
        <taxon>Pseudomonadati</taxon>
        <taxon>Spirochaetota</taxon>
        <taxon>Spirochaetia</taxon>
        <taxon>Spirochaetales</taxon>
        <taxon>Treponemataceae</taxon>
        <taxon>Treponema</taxon>
    </lineage>
</organism>
<dbReference type="SMART" id="SM01234">
    <property type="entry name" value="Haemolytic"/>
    <property type="match status" value="1"/>
</dbReference>